<dbReference type="InterPro" id="IPR034593">
    <property type="entry name" value="DgoD-like"/>
</dbReference>
<dbReference type="InterPro" id="IPR013341">
    <property type="entry name" value="Mandelate_racemase_N_dom"/>
</dbReference>
<keyword evidence="8" id="KW-0456">Lyase</keyword>
<dbReference type="Pfam" id="PF02746">
    <property type="entry name" value="MR_MLE_N"/>
    <property type="match status" value="1"/>
</dbReference>
<dbReference type="InterPro" id="IPR029017">
    <property type="entry name" value="Enolase-like_N"/>
</dbReference>
<dbReference type="SUPFAM" id="SSF54826">
    <property type="entry name" value="Enolase N-terminal domain-like"/>
    <property type="match status" value="1"/>
</dbReference>
<evidence type="ECO:0000256" key="8">
    <source>
        <dbReference type="ARBA" id="ARBA00023239"/>
    </source>
</evidence>
<evidence type="ECO:0000313" key="11">
    <source>
        <dbReference type="EMBL" id="SDC98984.1"/>
    </source>
</evidence>
<comment type="pathway">
    <text evidence="3">Carbohydrate acid metabolism; D-glucarate degradation; 2,5-dioxopentanoate from D-glucarate: step 1/2.</text>
</comment>
<evidence type="ECO:0000256" key="4">
    <source>
        <dbReference type="ARBA" id="ARBA00009938"/>
    </source>
</evidence>
<feature type="domain" description="Mandelate racemase/muconate lactonizing enzyme C-terminal" evidence="10">
    <location>
        <begin position="176"/>
        <end position="270"/>
    </location>
</feature>
<dbReference type="PANTHER" id="PTHR48080">
    <property type="entry name" value="D-GALACTONATE DEHYDRATASE-RELATED"/>
    <property type="match status" value="1"/>
</dbReference>
<evidence type="ECO:0000256" key="5">
    <source>
        <dbReference type="ARBA" id="ARBA00011973"/>
    </source>
</evidence>
<keyword evidence="12" id="KW-1185">Reference proteome</keyword>
<sequence>MTEHESGEQHKIEDVRITPVAFHDPPLLNTVGVHEPFAVRSIIEIVTDSGISGLGESYGDAAHLARLRGAATQLTGLDVWNTNELERRVGRSLSGENTTGGHGMSGMVTGSDTRYRVASPFEVACLDIQGKVLGRPVSDLLGGAVRDRVDYSAYLFYKWQGHPGAEPDGWGPALDPEQLVRQATTMIGEYGFSAIKLKGGVFPPEEEIDAVLALRQAFPGLPLRIDPNGAWSVPASIEVGRRLEGVLEYLEDPTPGIEGMAEVAREVPMPLATNMCVVAFDHLPPPPPPPPAVASDAVRIVLSDHHFWGGLGRSRLLAGLCDTFGLGLSMHSNSHLGISLAAMTHLAAATPSLGYACDTHWPWKDPDEDVIAAGALSFSGGAVAVPTAPGLGVELDTDALARLHEQYLGCGITERDDTAYLRRFQPAFDPTPPRW</sequence>
<dbReference type="SFLD" id="SFLDG00055">
    <property type="entry name" value="glucarate_dehydratase"/>
    <property type="match status" value="1"/>
</dbReference>
<dbReference type="InterPro" id="IPR036849">
    <property type="entry name" value="Enolase-like_C_sf"/>
</dbReference>
<dbReference type="SFLD" id="SFLDS00001">
    <property type="entry name" value="Enolase"/>
    <property type="match status" value="1"/>
</dbReference>
<comment type="catalytic activity">
    <reaction evidence="1">
        <text>D-glucarate = 5-dehydro-4-deoxy-D-glucarate + H2O</text>
        <dbReference type="Rhea" id="RHEA:14573"/>
        <dbReference type="ChEBI" id="CHEBI:15377"/>
        <dbReference type="ChEBI" id="CHEBI:30612"/>
        <dbReference type="ChEBI" id="CHEBI:42819"/>
        <dbReference type="EC" id="4.2.1.40"/>
    </reaction>
</comment>
<keyword evidence="7" id="KW-0460">Magnesium</keyword>
<evidence type="ECO:0000256" key="7">
    <source>
        <dbReference type="ARBA" id="ARBA00022842"/>
    </source>
</evidence>
<dbReference type="EMBL" id="FMZE01000005">
    <property type="protein sequence ID" value="SDC98984.1"/>
    <property type="molecule type" value="Genomic_DNA"/>
</dbReference>
<dbReference type="GO" id="GO:0046872">
    <property type="term" value="F:metal ion binding"/>
    <property type="evidence" value="ECO:0007669"/>
    <property type="project" value="UniProtKB-KW"/>
</dbReference>
<dbReference type="GO" id="GO:0008872">
    <property type="term" value="F:glucarate dehydratase activity"/>
    <property type="evidence" value="ECO:0007669"/>
    <property type="project" value="UniProtKB-EC"/>
</dbReference>
<evidence type="ECO:0000256" key="2">
    <source>
        <dbReference type="ARBA" id="ARBA00001946"/>
    </source>
</evidence>
<evidence type="ECO:0000259" key="10">
    <source>
        <dbReference type="SMART" id="SM00922"/>
    </source>
</evidence>
<reference evidence="11 12" key="1">
    <citation type="submission" date="2016-10" db="EMBL/GenBank/DDBJ databases">
        <authorList>
            <person name="de Groot N.N."/>
        </authorList>
    </citation>
    <scope>NUCLEOTIDE SEQUENCE [LARGE SCALE GENOMIC DNA]</scope>
    <source>
        <strain evidence="11 12">CGMCC 4.5506</strain>
    </source>
</reference>
<gene>
    <name evidence="11" type="ORF">SAMN05421630_10567</name>
</gene>
<comment type="cofactor">
    <cofactor evidence="2">
        <name>Mg(2+)</name>
        <dbReference type="ChEBI" id="CHEBI:18420"/>
    </cofactor>
</comment>
<keyword evidence="6" id="KW-0479">Metal-binding</keyword>
<proteinExistence type="inferred from homology"/>
<dbReference type="SMART" id="SM00922">
    <property type="entry name" value="MR_MLE"/>
    <property type="match status" value="1"/>
</dbReference>
<evidence type="ECO:0000256" key="6">
    <source>
        <dbReference type="ARBA" id="ARBA00022723"/>
    </source>
</evidence>
<evidence type="ECO:0000313" key="12">
    <source>
        <dbReference type="Proteomes" id="UP000199494"/>
    </source>
</evidence>
<evidence type="ECO:0000256" key="3">
    <source>
        <dbReference type="ARBA" id="ARBA00005183"/>
    </source>
</evidence>
<comment type="similarity">
    <text evidence="4">Belongs to the mandelate racemase/muconate lactonizing enzyme family. GlucD subfamily.</text>
</comment>
<dbReference type="InterPro" id="IPR013342">
    <property type="entry name" value="Mandelate_racemase_C"/>
</dbReference>
<dbReference type="CDD" id="cd03323">
    <property type="entry name" value="D-glucarate_dehydratase"/>
    <property type="match status" value="1"/>
</dbReference>
<accession>A0A1G6R3X2</accession>
<dbReference type="Gene3D" id="3.30.390.10">
    <property type="entry name" value="Enolase-like, N-terminal domain"/>
    <property type="match status" value="1"/>
</dbReference>
<feature type="active site" description="Proton acceptor" evidence="9">
    <location>
        <position position="331"/>
    </location>
</feature>
<dbReference type="InterPro" id="IPR029065">
    <property type="entry name" value="Enolase_C-like"/>
</dbReference>
<feature type="active site" description="Proton acceptor" evidence="9">
    <location>
        <position position="198"/>
    </location>
</feature>
<organism evidence="11 12">
    <name type="scientific">Prauserella marina</name>
    <dbReference type="NCBI Taxonomy" id="530584"/>
    <lineage>
        <taxon>Bacteria</taxon>
        <taxon>Bacillati</taxon>
        <taxon>Actinomycetota</taxon>
        <taxon>Actinomycetes</taxon>
        <taxon>Pseudonocardiales</taxon>
        <taxon>Pseudonocardiaceae</taxon>
        <taxon>Prauserella</taxon>
    </lineage>
</organism>
<evidence type="ECO:0000256" key="9">
    <source>
        <dbReference type="PIRSR" id="PIRSR634598-1"/>
    </source>
</evidence>
<name>A0A1G6R3X2_9PSEU</name>
<dbReference type="InterPro" id="IPR034598">
    <property type="entry name" value="GlucD-like"/>
</dbReference>
<dbReference type="SUPFAM" id="SSF51604">
    <property type="entry name" value="Enolase C-terminal domain-like"/>
    <property type="match status" value="1"/>
</dbReference>
<dbReference type="PANTHER" id="PTHR48080:SF4">
    <property type="entry name" value="GLUCARATE DEHYDRATASE"/>
    <property type="match status" value="1"/>
</dbReference>
<dbReference type="Pfam" id="PF13378">
    <property type="entry name" value="MR_MLE_C"/>
    <property type="match status" value="1"/>
</dbReference>
<dbReference type="Gene3D" id="3.20.20.120">
    <property type="entry name" value="Enolase-like C-terminal domain"/>
    <property type="match status" value="1"/>
</dbReference>
<dbReference type="RefSeq" id="WP_091804194.1">
    <property type="nucleotide sequence ID" value="NZ_FMZE01000005.1"/>
</dbReference>
<dbReference type="Proteomes" id="UP000199494">
    <property type="component" value="Unassembled WGS sequence"/>
</dbReference>
<dbReference type="EC" id="4.2.1.40" evidence="5"/>
<evidence type="ECO:0000256" key="1">
    <source>
        <dbReference type="ARBA" id="ARBA00001426"/>
    </source>
</evidence>
<dbReference type="STRING" id="530584.SAMN05421630_10567"/>
<dbReference type="AlphaFoldDB" id="A0A1G6R3X2"/>
<protein>
    <recommendedName>
        <fullName evidence="5">glucarate dehydratase</fullName>
        <ecNumber evidence="5">4.2.1.40</ecNumber>
    </recommendedName>
</protein>